<evidence type="ECO:0000313" key="2">
    <source>
        <dbReference type="Proteomes" id="UP001057452"/>
    </source>
</evidence>
<feature type="non-terminal residue" evidence="1">
    <location>
        <position position="1"/>
    </location>
</feature>
<accession>A0ACB9VV96</accession>
<name>A0ACB9VV96_CHAAC</name>
<dbReference type="Proteomes" id="UP001057452">
    <property type="component" value="Chromosome 15"/>
</dbReference>
<organism evidence="1 2">
    <name type="scientific">Chaenocephalus aceratus</name>
    <name type="common">Blackfin icefish</name>
    <name type="synonym">Chaenichthys aceratus</name>
    <dbReference type="NCBI Taxonomy" id="36190"/>
    <lineage>
        <taxon>Eukaryota</taxon>
        <taxon>Metazoa</taxon>
        <taxon>Chordata</taxon>
        <taxon>Craniata</taxon>
        <taxon>Vertebrata</taxon>
        <taxon>Euteleostomi</taxon>
        <taxon>Actinopterygii</taxon>
        <taxon>Neopterygii</taxon>
        <taxon>Teleostei</taxon>
        <taxon>Neoteleostei</taxon>
        <taxon>Acanthomorphata</taxon>
        <taxon>Eupercaria</taxon>
        <taxon>Perciformes</taxon>
        <taxon>Notothenioidei</taxon>
        <taxon>Channichthyidae</taxon>
        <taxon>Chaenocephalus</taxon>
    </lineage>
</organism>
<evidence type="ECO:0000313" key="1">
    <source>
        <dbReference type="EMBL" id="KAI4804039.1"/>
    </source>
</evidence>
<proteinExistence type="predicted"/>
<comment type="caution">
    <text evidence="1">The sequence shown here is derived from an EMBL/GenBank/DDBJ whole genome shotgun (WGS) entry which is preliminary data.</text>
</comment>
<protein>
    <submittedName>
        <fullName evidence="1">Uncharacterized protein</fullName>
    </submittedName>
</protein>
<sequence>VWLPSQVLHHYRPFTPPDTQNHCMLRLGASAVAMATDKPLPPTPRSLAEASSPHHQSLARS</sequence>
<feature type="non-terminal residue" evidence="1">
    <location>
        <position position="61"/>
    </location>
</feature>
<reference evidence="1" key="1">
    <citation type="submission" date="2022-05" db="EMBL/GenBank/DDBJ databases">
        <title>Chromosome-level genome of Chaenocephalus aceratus.</title>
        <authorList>
            <person name="Park H."/>
        </authorList>
    </citation>
    <scope>NUCLEOTIDE SEQUENCE</scope>
    <source>
        <strain evidence="1">KU_202001</strain>
    </source>
</reference>
<dbReference type="EMBL" id="CM043799">
    <property type="protein sequence ID" value="KAI4804039.1"/>
    <property type="molecule type" value="Genomic_DNA"/>
</dbReference>
<keyword evidence="2" id="KW-1185">Reference proteome</keyword>
<gene>
    <name evidence="1" type="ORF">KUCAC02_025684</name>
</gene>